<keyword evidence="3" id="KW-1185">Reference proteome</keyword>
<comment type="caution">
    <text evidence="2">The sequence shown here is derived from an EMBL/GenBank/DDBJ whole genome shotgun (WGS) entry which is preliminary data.</text>
</comment>
<dbReference type="Proteomes" id="UP001498398">
    <property type="component" value="Unassembled WGS sequence"/>
</dbReference>
<proteinExistence type="predicted"/>
<dbReference type="EMBL" id="JBANRG010000022">
    <property type="protein sequence ID" value="KAK7455877.1"/>
    <property type="molecule type" value="Genomic_DNA"/>
</dbReference>
<gene>
    <name evidence="2" type="ORF">VKT23_010914</name>
</gene>
<sequence length="59" mass="6121">MGGGDLDQTALGALVGLPPIGPPPDSPTKESGTFGTSHGFGFGPGRALWRSRVTYEKDY</sequence>
<reference evidence="2 3" key="1">
    <citation type="submission" date="2024-01" db="EMBL/GenBank/DDBJ databases">
        <title>A draft genome for the cacao thread blight pathogen Marasmiellus scandens.</title>
        <authorList>
            <person name="Baruah I.K."/>
            <person name="Leung J."/>
            <person name="Bukari Y."/>
            <person name="Amoako-Attah I."/>
            <person name="Meinhardt L.W."/>
            <person name="Bailey B.A."/>
            <person name="Cohen S.P."/>
        </authorList>
    </citation>
    <scope>NUCLEOTIDE SEQUENCE [LARGE SCALE GENOMIC DNA]</scope>
    <source>
        <strain evidence="2 3">GH-19</strain>
    </source>
</reference>
<name>A0ABR1JAK6_9AGAR</name>
<evidence type="ECO:0000313" key="2">
    <source>
        <dbReference type="EMBL" id="KAK7455877.1"/>
    </source>
</evidence>
<organism evidence="2 3">
    <name type="scientific">Marasmiellus scandens</name>
    <dbReference type="NCBI Taxonomy" id="2682957"/>
    <lineage>
        <taxon>Eukaryota</taxon>
        <taxon>Fungi</taxon>
        <taxon>Dikarya</taxon>
        <taxon>Basidiomycota</taxon>
        <taxon>Agaricomycotina</taxon>
        <taxon>Agaricomycetes</taxon>
        <taxon>Agaricomycetidae</taxon>
        <taxon>Agaricales</taxon>
        <taxon>Marasmiineae</taxon>
        <taxon>Omphalotaceae</taxon>
        <taxon>Marasmiellus</taxon>
    </lineage>
</organism>
<evidence type="ECO:0000256" key="1">
    <source>
        <dbReference type="SAM" id="MobiDB-lite"/>
    </source>
</evidence>
<evidence type="ECO:0000313" key="3">
    <source>
        <dbReference type="Proteomes" id="UP001498398"/>
    </source>
</evidence>
<protein>
    <submittedName>
        <fullName evidence="2">Uncharacterized protein</fullName>
    </submittedName>
</protein>
<accession>A0ABR1JAK6</accession>
<feature type="region of interest" description="Disordered" evidence="1">
    <location>
        <begin position="1"/>
        <end position="39"/>
    </location>
</feature>